<dbReference type="PANTHER" id="PTHR35861">
    <property type="match status" value="1"/>
</dbReference>
<evidence type="ECO:0000313" key="5">
    <source>
        <dbReference type="Proteomes" id="UP000185725"/>
    </source>
</evidence>
<name>A0A381F4G2_9FLAO</name>
<reference evidence="3 5" key="1">
    <citation type="submission" date="2017-01" db="EMBL/GenBank/DDBJ databases">
        <authorList>
            <person name="Varghese N."/>
            <person name="Submissions S."/>
        </authorList>
    </citation>
    <scope>NUCLEOTIDE SEQUENCE [LARGE SCALE GENOMIC DNA]</scope>
    <source>
        <strain evidence="3 5">ATCC 27950</strain>
    </source>
</reference>
<dbReference type="Proteomes" id="UP000255231">
    <property type="component" value="Unassembled WGS sequence"/>
</dbReference>
<sequence>MLNPTTPGVSVEEITKLPYSVTLVDTAIPVFIGYTEQIPEGYDINDNENKKLKISSLLDYEDQFGKAKKEKLQLKDVEGKGVTVVEPQVQFLMYYSLQMYFANGGGPCYIISVGTYASASAGVQLSSLKNGLDKIETLKAIKDPILILCPDAISLAEPNFYELYNYTIGKLETKNRFAILDTYEGNSATISNGLDTIGNFRREVNPTSHAAAYFPHLKTILNYTFDEDETPIVHAGLQEEGEDSAVFYAGEIAALDELKNLASDEISGGSANGFVLADLLGQAIAIAQEVIATADESTDETVNAKADLKEAINEAKVVLEAIYDGTIDDFIVPEDLDESAPIFSGEFEGLKNAILNVKDQKGNANGLLLKNLQSSDSLLYSEIKEAIKSLKVVVPPSSAMAGVYARIDSTRGVWKAPANVSLSYVINPTEKISDQEQSDLNIHDSGKSINAIRTFTGKGTLVWGARTLDAKDKKENKDNEWKYVHVRRYYKMINQSISDALAKFINEPNISYTWLRAKTMLENFLNQQWMEGALAGNTPKEAYEVKVYGSKDPITENITNTMIVEIKIALVRPAEFIILKFSHKLQQS</sequence>
<gene>
    <name evidence="4" type="ORF">NCTC13560_00248</name>
    <name evidence="3" type="ORF">SAMN05421682_106192</name>
</gene>
<dbReference type="GeneID" id="303675015"/>
<comment type="similarity">
    <text evidence="1">Belongs to the myoviridae tail sheath protein family.</text>
</comment>
<feature type="domain" description="Tail sheath protein C-terminal" evidence="2">
    <location>
        <begin position="477"/>
        <end position="581"/>
    </location>
</feature>
<dbReference type="OrthoDB" id="9767864at2"/>
<evidence type="ECO:0000313" key="4">
    <source>
        <dbReference type="EMBL" id="SUX41451.1"/>
    </source>
</evidence>
<keyword evidence="5" id="KW-1185">Reference proteome</keyword>
<dbReference type="KEGG" id="cil:EG358_14995"/>
<dbReference type="Gene3D" id="3.40.50.11780">
    <property type="match status" value="1"/>
</dbReference>
<proteinExistence type="inferred from homology"/>
<dbReference type="InterPro" id="IPR020287">
    <property type="entry name" value="Tail_sheath_C"/>
</dbReference>
<protein>
    <submittedName>
        <fullName evidence="4">Phage tail sheath protein</fullName>
    </submittedName>
</protein>
<dbReference type="RefSeq" id="WP_076560821.1">
    <property type="nucleotide sequence ID" value="NZ_CP033929.1"/>
</dbReference>
<reference evidence="4 6" key="2">
    <citation type="submission" date="2018-06" db="EMBL/GenBank/DDBJ databases">
        <authorList>
            <consortium name="Pathogen Informatics"/>
            <person name="Doyle S."/>
        </authorList>
    </citation>
    <scope>NUCLEOTIDE SEQUENCE [LARGE SCALE GENOMIC DNA]</scope>
    <source>
        <strain evidence="4 6">NCTC13560</strain>
    </source>
</reference>
<evidence type="ECO:0000313" key="3">
    <source>
        <dbReference type="EMBL" id="SIQ59708.1"/>
    </source>
</evidence>
<dbReference type="PANTHER" id="PTHR35861:SF1">
    <property type="entry name" value="PHAGE TAIL SHEATH PROTEIN"/>
    <property type="match status" value="1"/>
</dbReference>
<dbReference type="Proteomes" id="UP000185725">
    <property type="component" value="Unassembled WGS sequence"/>
</dbReference>
<dbReference type="InterPro" id="IPR052042">
    <property type="entry name" value="Tail_sheath_structural"/>
</dbReference>
<dbReference type="EMBL" id="UFVS01000001">
    <property type="protein sequence ID" value="SUX41451.1"/>
    <property type="molecule type" value="Genomic_DNA"/>
</dbReference>
<dbReference type="Pfam" id="PF17482">
    <property type="entry name" value="Phage_sheath_1C"/>
    <property type="match status" value="1"/>
</dbReference>
<organism evidence="4 6">
    <name type="scientific">Chryseobacterium indoltheticum</name>
    <dbReference type="NCBI Taxonomy" id="254"/>
    <lineage>
        <taxon>Bacteria</taxon>
        <taxon>Pseudomonadati</taxon>
        <taxon>Bacteroidota</taxon>
        <taxon>Flavobacteriia</taxon>
        <taxon>Flavobacteriales</taxon>
        <taxon>Weeksellaceae</taxon>
        <taxon>Chryseobacterium group</taxon>
        <taxon>Chryseobacterium</taxon>
    </lineage>
</organism>
<accession>A0A381F4G2</accession>
<dbReference type="EMBL" id="FTMF01000006">
    <property type="protein sequence ID" value="SIQ59708.1"/>
    <property type="molecule type" value="Genomic_DNA"/>
</dbReference>
<evidence type="ECO:0000259" key="2">
    <source>
        <dbReference type="Pfam" id="PF17482"/>
    </source>
</evidence>
<evidence type="ECO:0000256" key="1">
    <source>
        <dbReference type="ARBA" id="ARBA00008005"/>
    </source>
</evidence>
<dbReference type="AlphaFoldDB" id="A0A381F4G2"/>
<evidence type="ECO:0000313" key="6">
    <source>
        <dbReference type="Proteomes" id="UP000255231"/>
    </source>
</evidence>